<feature type="region of interest" description="Disordered" evidence="2">
    <location>
        <begin position="1"/>
        <end position="102"/>
    </location>
</feature>
<sequence length="256" mass="27188">MTDEEDDDPWEELTPRRPGTPRPPTAASPPPGPGKDGGDDKNAGEGEDGEEERDDDPPERLSPRRADGRRAAPDPAPDDDPPETLSPRRPGEAPSPGAGPPPRLVRCAGCGRKVPPRVASCPVCAAPIADQDLTEDGSATAALRFSGGLVQVRLRPGDVRNLGRDREWAPLTARGFADERSVSRRHAEVALRPDGTLWVTEYRDGTTHGTRVNGEYLLPAVTRQLADGDRLVLGLHSEATVSLCAPGEDLSAEAGT</sequence>
<gene>
    <name evidence="4" type="ORF">OHB35_13615</name>
</gene>
<dbReference type="PROSITE" id="PS50006">
    <property type="entry name" value="FHA_DOMAIN"/>
    <property type="match status" value="1"/>
</dbReference>
<dbReference type="InterPro" id="IPR000253">
    <property type="entry name" value="FHA_dom"/>
</dbReference>
<evidence type="ECO:0000256" key="2">
    <source>
        <dbReference type="SAM" id="MobiDB-lite"/>
    </source>
</evidence>
<dbReference type="RefSeq" id="WP_326758879.1">
    <property type="nucleotide sequence ID" value="NZ_CP109135.1"/>
</dbReference>
<dbReference type="SMART" id="SM00240">
    <property type="entry name" value="FHA"/>
    <property type="match status" value="1"/>
</dbReference>
<dbReference type="Gene3D" id="2.60.200.20">
    <property type="match status" value="1"/>
</dbReference>
<feature type="compositionally biased region" description="Pro residues" evidence="2">
    <location>
        <begin position="18"/>
        <end position="33"/>
    </location>
</feature>
<proteinExistence type="predicted"/>
<dbReference type="InterPro" id="IPR008984">
    <property type="entry name" value="SMAD_FHA_dom_sf"/>
</dbReference>
<keyword evidence="5" id="KW-1185">Reference proteome</keyword>
<evidence type="ECO:0000313" key="4">
    <source>
        <dbReference type="EMBL" id="WSD14199.1"/>
    </source>
</evidence>
<evidence type="ECO:0000259" key="3">
    <source>
        <dbReference type="PROSITE" id="PS50006"/>
    </source>
</evidence>
<keyword evidence="1" id="KW-0597">Phosphoprotein</keyword>
<protein>
    <submittedName>
        <fullName evidence="4">FHA domain-containing protein</fullName>
    </submittedName>
</protein>
<dbReference type="Proteomes" id="UP001340816">
    <property type="component" value="Chromosome"/>
</dbReference>
<evidence type="ECO:0000256" key="1">
    <source>
        <dbReference type="ARBA" id="ARBA00022553"/>
    </source>
</evidence>
<dbReference type="EMBL" id="CP109135">
    <property type="protein sequence ID" value="WSD14199.1"/>
    <property type="molecule type" value="Genomic_DNA"/>
</dbReference>
<organism evidence="4 5">
    <name type="scientific">Streptomyces phaeochromogenes</name>
    <dbReference type="NCBI Taxonomy" id="1923"/>
    <lineage>
        <taxon>Bacteria</taxon>
        <taxon>Bacillati</taxon>
        <taxon>Actinomycetota</taxon>
        <taxon>Actinomycetes</taxon>
        <taxon>Kitasatosporales</taxon>
        <taxon>Streptomycetaceae</taxon>
        <taxon>Streptomyces</taxon>
        <taxon>Streptomyces phaeochromogenes group</taxon>
    </lineage>
</organism>
<name>A0ABZ1H7T6_STRPH</name>
<evidence type="ECO:0000313" key="5">
    <source>
        <dbReference type="Proteomes" id="UP001340816"/>
    </source>
</evidence>
<dbReference type="CDD" id="cd00060">
    <property type="entry name" value="FHA"/>
    <property type="match status" value="1"/>
</dbReference>
<feature type="compositionally biased region" description="Acidic residues" evidence="2">
    <location>
        <begin position="45"/>
        <end position="57"/>
    </location>
</feature>
<feature type="domain" description="FHA" evidence="3">
    <location>
        <begin position="160"/>
        <end position="217"/>
    </location>
</feature>
<dbReference type="Pfam" id="PF00498">
    <property type="entry name" value="FHA"/>
    <property type="match status" value="1"/>
</dbReference>
<dbReference type="SUPFAM" id="SSF49879">
    <property type="entry name" value="SMAD/FHA domain"/>
    <property type="match status" value="1"/>
</dbReference>
<feature type="compositionally biased region" description="Basic and acidic residues" evidence="2">
    <location>
        <begin position="58"/>
        <end position="72"/>
    </location>
</feature>
<reference evidence="4 5" key="1">
    <citation type="submission" date="2022-10" db="EMBL/GenBank/DDBJ databases">
        <title>The complete genomes of actinobacterial strains from the NBC collection.</title>
        <authorList>
            <person name="Joergensen T.S."/>
            <person name="Alvarez Arevalo M."/>
            <person name="Sterndorff E.B."/>
            <person name="Faurdal D."/>
            <person name="Vuksanovic O."/>
            <person name="Mourched A.-S."/>
            <person name="Charusanti P."/>
            <person name="Shaw S."/>
            <person name="Blin K."/>
            <person name="Weber T."/>
        </authorList>
    </citation>
    <scope>NUCLEOTIDE SEQUENCE [LARGE SCALE GENOMIC DNA]</scope>
    <source>
        <strain evidence="4 5">NBC 01752</strain>
    </source>
</reference>
<feature type="compositionally biased region" description="Acidic residues" evidence="2">
    <location>
        <begin position="1"/>
        <end position="11"/>
    </location>
</feature>
<accession>A0ABZ1H7T6</accession>